<evidence type="ECO:0000256" key="3">
    <source>
        <dbReference type="ARBA" id="ARBA00023315"/>
    </source>
</evidence>
<dbReference type="GO" id="GO:0006654">
    <property type="term" value="P:phosphatidic acid biosynthetic process"/>
    <property type="evidence" value="ECO:0007669"/>
    <property type="project" value="TreeGrafter"/>
</dbReference>
<dbReference type="Proteomes" id="UP000675882">
    <property type="component" value="Unassembled WGS sequence"/>
</dbReference>
<evidence type="ECO:0000256" key="1">
    <source>
        <dbReference type="ARBA" id="ARBA00005189"/>
    </source>
</evidence>
<feature type="domain" description="Phospholipid/glycerol acyltransferase" evidence="5">
    <location>
        <begin position="75"/>
        <end position="189"/>
    </location>
</feature>
<name>A0A916BFK8_9PROT</name>
<keyword evidence="7" id="KW-1185">Reference proteome</keyword>
<dbReference type="CDD" id="cd07989">
    <property type="entry name" value="LPLAT_AGPAT-like"/>
    <property type="match status" value="1"/>
</dbReference>
<comment type="pathway">
    <text evidence="1">Lipid metabolism.</text>
</comment>
<evidence type="ECO:0000256" key="2">
    <source>
        <dbReference type="ARBA" id="ARBA00022679"/>
    </source>
</evidence>
<dbReference type="PANTHER" id="PTHR10434:SF40">
    <property type="entry name" value="1-ACYL-SN-GLYCEROL-3-PHOSPHATE ACYLTRANSFERASE"/>
    <property type="match status" value="1"/>
</dbReference>
<reference evidence="6" key="1">
    <citation type="submission" date="2021-02" db="EMBL/GenBank/DDBJ databases">
        <authorList>
            <person name="Han P."/>
        </authorList>
    </citation>
    <scope>NUCLEOTIDE SEQUENCE</scope>
    <source>
        <strain evidence="6">Candidatus Nitrotoga sp. ZN8</strain>
    </source>
</reference>
<evidence type="ECO:0000313" key="7">
    <source>
        <dbReference type="Proteomes" id="UP000675882"/>
    </source>
</evidence>
<dbReference type="EMBL" id="CAJNBL010000043">
    <property type="protein sequence ID" value="CAE6738417.1"/>
    <property type="molecule type" value="Genomic_DNA"/>
</dbReference>
<keyword evidence="3 6" id="KW-0012">Acyltransferase</keyword>
<evidence type="ECO:0000259" key="5">
    <source>
        <dbReference type="SMART" id="SM00563"/>
    </source>
</evidence>
<keyword evidence="4" id="KW-0812">Transmembrane</keyword>
<keyword evidence="4" id="KW-0472">Membrane</keyword>
<evidence type="ECO:0000313" key="6">
    <source>
        <dbReference type="EMBL" id="CAE6738417.1"/>
    </source>
</evidence>
<protein>
    <submittedName>
        <fullName evidence="6">Phospholipid and glycerol acyltransferase</fullName>
        <ecNumber evidence="6">2.3.1.51</ecNumber>
    </submittedName>
</protein>
<accession>A0A916BFK8</accession>
<gene>
    <name evidence="6" type="ORF">NTGZN8_80029</name>
</gene>
<keyword evidence="4" id="KW-1133">Transmembrane helix</keyword>
<keyword evidence="2 6" id="KW-0808">Transferase</keyword>
<evidence type="ECO:0000256" key="4">
    <source>
        <dbReference type="SAM" id="Phobius"/>
    </source>
</evidence>
<dbReference type="AlphaFoldDB" id="A0A916BFK8"/>
<proteinExistence type="predicted"/>
<organism evidence="6 7">
    <name type="scientific">Candidatus Nitrotoga fabula</name>
    <dbReference type="NCBI Taxonomy" id="2182327"/>
    <lineage>
        <taxon>Bacteria</taxon>
        <taxon>Pseudomonadati</taxon>
        <taxon>Pseudomonadota</taxon>
        <taxon>Betaproteobacteria</taxon>
        <taxon>Nitrosomonadales</taxon>
        <taxon>Gallionellaceae</taxon>
        <taxon>Candidatus Nitrotoga</taxon>
    </lineage>
</organism>
<dbReference type="EC" id="2.3.1.51" evidence="6"/>
<dbReference type="SUPFAM" id="SSF69593">
    <property type="entry name" value="Glycerol-3-phosphate (1)-acyltransferase"/>
    <property type="match status" value="1"/>
</dbReference>
<dbReference type="SMART" id="SM00563">
    <property type="entry name" value="PlsC"/>
    <property type="match status" value="1"/>
</dbReference>
<dbReference type="GO" id="GO:0003841">
    <property type="term" value="F:1-acylglycerol-3-phosphate O-acyltransferase activity"/>
    <property type="evidence" value="ECO:0007669"/>
    <property type="project" value="UniProtKB-EC"/>
</dbReference>
<dbReference type="Pfam" id="PF01553">
    <property type="entry name" value="Acyltransferase"/>
    <property type="match status" value="1"/>
</dbReference>
<sequence length="239" mass="26958">MLPVMVFFRSLIFLLLQIAITPLFTLIAIFTFPFHPVTRYRIISGWALTMLWLLRTICGIRMKVHGTENIPSVPCLVLCKHQSAWETIALQKVFPPQVWVIKRELLWLPFFGWGLAMTSPVAIKRSEGREAIRQLLRQGKERLALGFCVVIFPEGTRIPFGQRGKYKIGGALLATSSGAPVVPVAHNAGRLWGRNSFLKYPGIITMSIGPAIQPAGLKPEEINRQVEDWIETEVSRLSR</sequence>
<dbReference type="PANTHER" id="PTHR10434">
    <property type="entry name" value="1-ACYL-SN-GLYCEROL-3-PHOSPHATE ACYLTRANSFERASE"/>
    <property type="match status" value="1"/>
</dbReference>
<dbReference type="InterPro" id="IPR002123">
    <property type="entry name" value="Plipid/glycerol_acylTrfase"/>
</dbReference>
<comment type="caution">
    <text evidence="6">The sequence shown here is derived from an EMBL/GenBank/DDBJ whole genome shotgun (WGS) entry which is preliminary data.</text>
</comment>
<feature type="transmembrane region" description="Helical" evidence="4">
    <location>
        <begin position="6"/>
        <end position="30"/>
    </location>
</feature>